<evidence type="ECO:0000313" key="4">
    <source>
        <dbReference type="Proteomes" id="UP000054350"/>
    </source>
</evidence>
<gene>
    <name evidence="3" type="ORF">AMAG_14495</name>
</gene>
<evidence type="ECO:0000313" key="3">
    <source>
        <dbReference type="EMBL" id="KNE70355.1"/>
    </source>
</evidence>
<protein>
    <recommendedName>
        <fullName evidence="2">SWI/SNF and RSC complexes subunit Ssr4 N-terminal domain-containing protein</fullName>
    </recommendedName>
</protein>
<reference evidence="4" key="2">
    <citation type="submission" date="2009-11" db="EMBL/GenBank/DDBJ databases">
        <title>The Genome Sequence of Allomyces macrogynus strain ATCC 38327.</title>
        <authorList>
            <consortium name="The Broad Institute Genome Sequencing Platform"/>
            <person name="Russ C."/>
            <person name="Cuomo C."/>
            <person name="Shea T."/>
            <person name="Young S.K."/>
            <person name="Zeng Q."/>
            <person name="Koehrsen M."/>
            <person name="Haas B."/>
            <person name="Borodovsky M."/>
            <person name="Guigo R."/>
            <person name="Alvarado L."/>
            <person name="Berlin A."/>
            <person name="Borenstein D."/>
            <person name="Chen Z."/>
            <person name="Engels R."/>
            <person name="Freedman E."/>
            <person name="Gellesch M."/>
            <person name="Goldberg J."/>
            <person name="Griggs A."/>
            <person name="Gujja S."/>
            <person name="Heiman D."/>
            <person name="Hepburn T."/>
            <person name="Howarth C."/>
            <person name="Jen D."/>
            <person name="Larson L."/>
            <person name="Lewis B."/>
            <person name="Mehta T."/>
            <person name="Park D."/>
            <person name="Pearson M."/>
            <person name="Roberts A."/>
            <person name="Saif S."/>
            <person name="Shenoy N."/>
            <person name="Sisk P."/>
            <person name="Stolte C."/>
            <person name="Sykes S."/>
            <person name="Walk T."/>
            <person name="White J."/>
            <person name="Yandava C."/>
            <person name="Burger G."/>
            <person name="Gray M.W."/>
            <person name="Holland P.W.H."/>
            <person name="King N."/>
            <person name="Lang F.B.F."/>
            <person name="Roger A.J."/>
            <person name="Ruiz-Trillo I."/>
            <person name="Lander E."/>
            <person name="Nusbaum C."/>
        </authorList>
    </citation>
    <scope>NUCLEOTIDE SEQUENCE [LARGE SCALE GENOMIC DNA]</scope>
    <source>
        <strain evidence="4">ATCC 38327</strain>
    </source>
</reference>
<feature type="region of interest" description="Disordered" evidence="1">
    <location>
        <begin position="330"/>
        <end position="359"/>
    </location>
</feature>
<organism evidence="3 4">
    <name type="scientific">Allomyces macrogynus (strain ATCC 38327)</name>
    <name type="common">Allomyces javanicus var. macrogynus</name>
    <dbReference type="NCBI Taxonomy" id="578462"/>
    <lineage>
        <taxon>Eukaryota</taxon>
        <taxon>Fungi</taxon>
        <taxon>Fungi incertae sedis</taxon>
        <taxon>Blastocladiomycota</taxon>
        <taxon>Blastocladiomycetes</taxon>
        <taxon>Blastocladiales</taxon>
        <taxon>Blastocladiaceae</taxon>
        <taxon>Allomyces</taxon>
    </lineage>
</organism>
<reference evidence="3 4" key="1">
    <citation type="submission" date="2009-11" db="EMBL/GenBank/DDBJ databases">
        <title>Annotation of Allomyces macrogynus ATCC 38327.</title>
        <authorList>
            <consortium name="The Broad Institute Genome Sequencing Platform"/>
            <person name="Russ C."/>
            <person name="Cuomo C."/>
            <person name="Burger G."/>
            <person name="Gray M.W."/>
            <person name="Holland P.W.H."/>
            <person name="King N."/>
            <person name="Lang F.B.F."/>
            <person name="Roger A.J."/>
            <person name="Ruiz-Trillo I."/>
            <person name="Young S.K."/>
            <person name="Zeng Q."/>
            <person name="Gargeya S."/>
            <person name="Fitzgerald M."/>
            <person name="Haas B."/>
            <person name="Abouelleil A."/>
            <person name="Alvarado L."/>
            <person name="Arachchi H.M."/>
            <person name="Berlin A."/>
            <person name="Chapman S.B."/>
            <person name="Gearin G."/>
            <person name="Goldberg J."/>
            <person name="Griggs A."/>
            <person name="Gujja S."/>
            <person name="Hansen M."/>
            <person name="Heiman D."/>
            <person name="Howarth C."/>
            <person name="Larimer J."/>
            <person name="Lui A."/>
            <person name="MacDonald P.J.P."/>
            <person name="McCowen C."/>
            <person name="Montmayeur A."/>
            <person name="Murphy C."/>
            <person name="Neiman D."/>
            <person name="Pearson M."/>
            <person name="Priest M."/>
            <person name="Roberts A."/>
            <person name="Saif S."/>
            <person name="Shea T."/>
            <person name="Sisk P."/>
            <person name="Stolte C."/>
            <person name="Sykes S."/>
            <person name="Wortman J."/>
            <person name="Nusbaum C."/>
            <person name="Birren B."/>
        </authorList>
    </citation>
    <scope>NUCLEOTIDE SEQUENCE [LARGE SCALE GENOMIC DNA]</scope>
    <source>
        <strain evidence="3 4">ATCC 38327</strain>
    </source>
</reference>
<evidence type="ECO:0000256" key="1">
    <source>
        <dbReference type="SAM" id="MobiDB-lite"/>
    </source>
</evidence>
<dbReference type="Proteomes" id="UP000054350">
    <property type="component" value="Unassembled WGS sequence"/>
</dbReference>
<accession>A0A0L0T6I1</accession>
<sequence length="359" mass="39273">MADVPYPLRDEMVIDLLAKANAYIGNTTFGFAILDKPHSGYNMMFILHPDNQDECPSDGYAWIDKEVVRTVQIDAARSLIAYSRRQGVVPGTDRIAMTRTRYQLFNSNQPIQVQFMHYLAADDKTRSMPIPPNIPFATAARRIPVASYSQQPPAPAPARVTTHQLVGGAAVPRAASVRKPAANPTLISDAQYLAPPVPVTARDVAVARFKRNHDWMEAILALPPDKDANVVEAREQEVRAVTERWTARLAAIQTQGDDEEEELVVDGSGLADVVRIVDAIAAAADWDAHVARMNASDDDEVRRWRAALGLVEQDCVVPYAPVQSVDLASATASATTEEQQRVPEQPARDVDMVEATASG</sequence>
<dbReference type="EMBL" id="GG745365">
    <property type="protein sequence ID" value="KNE70355.1"/>
    <property type="molecule type" value="Genomic_DNA"/>
</dbReference>
<dbReference type="InterPro" id="IPR013859">
    <property type="entry name" value="Ssr4_N"/>
</dbReference>
<evidence type="ECO:0000259" key="2">
    <source>
        <dbReference type="Pfam" id="PF08549"/>
    </source>
</evidence>
<dbReference type="Pfam" id="PF08549">
    <property type="entry name" value="SWI-SNF_Ssr4_N"/>
    <property type="match status" value="1"/>
</dbReference>
<name>A0A0L0T6I1_ALLM3</name>
<dbReference type="VEuPathDB" id="FungiDB:AMAG_14495"/>
<proteinExistence type="predicted"/>
<keyword evidence="4" id="KW-1185">Reference proteome</keyword>
<dbReference type="eggNOG" id="ENOG502SC30">
    <property type="taxonomic scope" value="Eukaryota"/>
</dbReference>
<dbReference type="OrthoDB" id="5557723at2759"/>
<dbReference type="GO" id="GO:0006338">
    <property type="term" value="P:chromatin remodeling"/>
    <property type="evidence" value="ECO:0007669"/>
    <property type="project" value="InterPro"/>
</dbReference>
<feature type="domain" description="SWI/SNF and RSC complexes subunit Ssr4 N-terminal" evidence="2">
    <location>
        <begin position="10"/>
        <end position="112"/>
    </location>
</feature>
<feature type="compositionally biased region" description="Basic and acidic residues" evidence="1">
    <location>
        <begin position="338"/>
        <end position="351"/>
    </location>
</feature>
<dbReference type="AlphaFoldDB" id="A0A0L0T6I1"/>